<comment type="caution">
    <text evidence="2">The sequence shown here is derived from an EMBL/GenBank/DDBJ whole genome shotgun (WGS) entry which is preliminary data.</text>
</comment>
<dbReference type="EMBL" id="JACICY010000004">
    <property type="protein sequence ID" value="MBB3860916.1"/>
    <property type="molecule type" value="Genomic_DNA"/>
</dbReference>
<name>A0A7W5ZVX9_9SPHN</name>
<dbReference type="InterPro" id="IPR021312">
    <property type="entry name" value="DUF2889"/>
</dbReference>
<feature type="compositionally biased region" description="Polar residues" evidence="1">
    <location>
        <begin position="270"/>
        <end position="286"/>
    </location>
</feature>
<dbReference type="AlphaFoldDB" id="A0A7W5ZVX9"/>
<reference evidence="2 3" key="1">
    <citation type="submission" date="2020-08" db="EMBL/GenBank/DDBJ databases">
        <title>Genomic Encyclopedia of Type Strains, Phase IV (KMG-IV): sequencing the most valuable type-strain genomes for metagenomic binning, comparative biology and taxonomic classification.</title>
        <authorList>
            <person name="Goeker M."/>
        </authorList>
    </citation>
    <scope>NUCLEOTIDE SEQUENCE [LARGE SCALE GENOMIC DNA]</scope>
    <source>
        <strain evidence="2 3">DSM 14552</strain>
    </source>
</reference>
<accession>A0A7W5ZVX9</accession>
<dbReference type="Pfam" id="PF11136">
    <property type="entry name" value="DUF2889"/>
    <property type="match status" value="1"/>
</dbReference>
<evidence type="ECO:0008006" key="4">
    <source>
        <dbReference type="Google" id="ProtNLM"/>
    </source>
</evidence>
<dbReference type="Proteomes" id="UP000562395">
    <property type="component" value="Unassembled WGS sequence"/>
</dbReference>
<evidence type="ECO:0000256" key="1">
    <source>
        <dbReference type="SAM" id="MobiDB-lite"/>
    </source>
</evidence>
<dbReference type="RefSeq" id="WP_183613160.1">
    <property type="nucleotide sequence ID" value="NZ_JACICY010000004.1"/>
</dbReference>
<sequence>MRSTPLMRRDYPRPGGALRRLIDLQRNNVGTVAAWIEDDFHHFGVTVSHDGAVVTDVTATTLRAPWSTCPGAALPLRTLIGKPLIERASAVGTLLNMRQQCTHMFDLAGLALAHAWHGREHRSYEVVVPDRRLKRIEGRNFEFDLARCTLWRDGEVVMEWDVEEPLVIGPEPFGGQSLNRGFREWTDALPIEAAEQAFVLRRAIMVAAGRTMDLDALDKPDGAMMGGMCHTYGLPDLTKVVRSKGSSRNFEQGREGMLANLQAPPVINPGQDQRSTSVPASSTNSRAEARSRPNGE</sequence>
<proteinExistence type="predicted"/>
<evidence type="ECO:0000313" key="3">
    <source>
        <dbReference type="Proteomes" id="UP000562395"/>
    </source>
</evidence>
<feature type="region of interest" description="Disordered" evidence="1">
    <location>
        <begin position="257"/>
        <end position="296"/>
    </location>
</feature>
<gene>
    <name evidence="2" type="ORF">GGQ88_002185</name>
</gene>
<feature type="compositionally biased region" description="Basic and acidic residues" evidence="1">
    <location>
        <begin position="287"/>
        <end position="296"/>
    </location>
</feature>
<organism evidence="2 3">
    <name type="scientific">Novosphingobium hassiacum</name>
    <dbReference type="NCBI Taxonomy" id="173676"/>
    <lineage>
        <taxon>Bacteria</taxon>
        <taxon>Pseudomonadati</taxon>
        <taxon>Pseudomonadota</taxon>
        <taxon>Alphaproteobacteria</taxon>
        <taxon>Sphingomonadales</taxon>
        <taxon>Sphingomonadaceae</taxon>
        <taxon>Novosphingobium</taxon>
    </lineage>
</organism>
<protein>
    <recommendedName>
        <fullName evidence="4">DUF2889 domain-containing protein</fullName>
    </recommendedName>
</protein>
<evidence type="ECO:0000313" key="2">
    <source>
        <dbReference type="EMBL" id="MBB3860916.1"/>
    </source>
</evidence>
<keyword evidence="3" id="KW-1185">Reference proteome</keyword>